<comment type="caution">
    <text evidence="2">The sequence shown here is derived from an EMBL/GenBank/DDBJ whole genome shotgun (WGS) entry which is preliminary data.</text>
</comment>
<reference evidence="2 3" key="1">
    <citation type="submission" date="2019-10" db="EMBL/GenBank/DDBJ databases">
        <title>Assembly and Annotation for the nematode Trichostrongylus colubriformis.</title>
        <authorList>
            <person name="Martin J."/>
        </authorList>
    </citation>
    <scope>NUCLEOTIDE SEQUENCE [LARGE SCALE GENOMIC DNA]</scope>
    <source>
        <strain evidence="2">G859</strain>
        <tissue evidence="2">Whole worm</tissue>
    </source>
</reference>
<name>A0AAN8EN15_TRICO</name>
<keyword evidence="3" id="KW-1185">Reference proteome</keyword>
<dbReference type="Proteomes" id="UP001331761">
    <property type="component" value="Unassembled WGS sequence"/>
</dbReference>
<dbReference type="PANTHER" id="PTHR11567:SF25">
    <property type="entry name" value="PROTEIN FRA10AC1"/>
    <property type="match status" value="1"/>
</dbReference>
<dbReference type="AlphaFoldDB" id="A0AAN8EN15"/>
<dbReference type="InterPro" id="IPR050645">
    <property type="entry name" value="Histidine_acid_phosphatase"/>
</dbReference>
<gene>
    <name evidence="2" type="ORF">GCK32_019076</name>
</gene>
<dbReference type="GO" id="GO:0016791">
    <property type="term" value="F:phosphatase activity"/>
    <property type="evidence" value="ECO:0007669"/>
    <property type="project" value="TreeGrafter"/>
</dbReference>
<accession>A0AAN8EN15</accession>
<dbReference type="PANTHER" id="PTHR11567">
    <property type="entry name" value="ACID PHOSPHATASE-RELATED"/>
    <property type="match status" value="1"/>
</dbReference>
<evidence type="ECO:0000256" key="1">
    <source>
        <dbReference type="SAM" id="MobiDB-lite"/>
    </source>
</evidence>
<feature type="non-terminal residue" evidence="2">
    <location>
        <position position="1"/>
    </location>
</feature>
<feature type="compositionally biased region" description="Basic and acidic residues" evidence="1">
    <location>
        <begin position="127"/>
        <end position="155"/>
    </location>
</feature>
<evidence type="ECO:0000313" key="3">
    <source>
        <dbReference type="Proteomes" id="UP001331761"/>
    </source>
</evidence>
<proteinExistence type="predicted"/>
<sequence length="190" mass="21866">DNHKFLWNEEDEAAVATSWEARMAKKYYDKLFKEYCIVDLTFFKKNKVAMRWRTEAEVRSGKGQFVCGAKKCKADSDLSSWEVNFAYSEGGTSKNALVKVRLCRQCSEMLNYGSQKRKFEKKKALRKEKNASKDSNDTGVEQKADSKKESKEETSTSKQLNTSDAWSGPVQETTRTIDDDIDEFLDDLFD</sequence>
<feature type="region of interest" description="Disordered" evidence="1">
    <location>
        <begin position="121"/>
        <end position="178"/>
    </location>
</feature>
<dbReference type="Pfam" id="PF09725">
    <property type="entry name" value="Fra10Ac1"/>
    <property type="match status" value="1"/>
</dbReference>
<feature type="compositionally biased region" description="Polar residues" evidence="1">
    <location>
        <begin position="159"/>
        <end position="174"/>
    </location>
</feature>
<organism evidence="2 3">
    <name type="scientific">Trichostrongylus colubriformis</name>
    <name type="common">Black scour worm</name>
    <dbReference type="NCBI Taxonomy" id="6319"/>
    <lineage>
        <taxon>Eukaryota</taxon>
        <taxon>Metazoa</taxon>
        <taxon>Ecdysozoa</taxon>
        <taxon>Nematoda</taxon>
        <taxon>Chromadorea</taxon>
        <taxon>Rhabditida</taxon>
        <taxon>Rhabditina</taxon>
        <taxon>Rhabditomorpha</taxon>
        <taxon>Strongyloidea</taxon>
        <taxon>Trichostrongylidae</taxon>
        <taxon>Trichostrongylus</taxon>
    </lineage>
</organism>
<protein>
    <submittedName>
        <fullName evidence="2">Folate-sensitive fragile site protein Fra10Ac1-domain-containing protein</fullName>
    </submittedName>
</protein>
<dbReference type="InterPro" id="IPR019129">
    <property type="entry name" value="Folate-sensitive_fs_Fra10Ac1"/>
</dbReference>
<dbReference type="EMBL" id="WIXE01025639">
    <property type="protein sequence ID" value="KAK5964566.1"/>
    <property type="molecule type" value="Genomic_DNA"/>
</dbReference>
<evidence type="ECO:0000313" key="2">
    <source>
        <dbReference type="EMBL" id="KAK5964566.1"/>
    </source>
</evidence>